<dbReference type="AlphaFoldDB" id="A0A382NKV2"/>
<organism evidence="2">
    <name type="scientific">marine metagenome</name>
    <dbReference type="NCBI Taxonomy" id="408172"/>
    <lineage>
        <taxon>unclassified sequences</taxon>
        <taxon>metagenomes</taxon>
        <taxon>ecological metagenomes</taxon>
    </lineage>
</organism>
<dbReference type="EMBL" id="UINC01100282">
    <property type="protein sequence ID" value="SVC60221.1"/>
    <property type="molecule type" value="Genomic_DNA"/>
</dbReference>
<protein>
    <submittedName>
        <fullName evidence="2">Uncharacterized protein</fullName>
    </submittedName>
</protein>
<sequence length="244" mass="27217">MKHYFRMTNYYEMRFTQPIYSPVDGVVLYAAEGDGSSADAWRVDYEQVTGLSPPSDYRDLKMYIRPDGAPNLWVRFHHVFPVEEILNVVPLSSGVDRMLGIARPAMPGYRVSAGDLIAHGLGEISVEEHLDGNGVPSPCTAANTRTAWGDLPGCTSKRRFHSIFEFMTDEVFDQYRAVADVTRDDFMISTEERSANPLMCEGEDFVTRDVGAYVFLQGSPEIEQSMPTEEPAAVEVSLPSTESL</sequence>
<reference evidence="2" key="1">
    <citation type="submission" date="2018-05" db="EMBL/GenBank/DDBJ databases">
        <authorList>
            <person name="Lanie J.A."/>
            <person name="Ng W.-L."/>
            <person name="Kazmierczak K.M."/>
            <person name="Andrzejewski T.M."/>
            <person name="Davidsen T.M."/>
            <person name="Wayne K.J."/>
            <person name="Tettelin H."/>
            <person name="Glass J.I."/>
            <person name="Rusch D."/>
            <person name="Podicherti R."/>
            <person name="Tsui H.-C.T."/>
            <person name="Winkler M.E."/>
        </authorList>
    </citation>
    <scope>NUCLEOTIDE SEQUENCE</scope>
</reference>
<name>A0A382NKV2_9ZZZZ</name>
<feature type="non-terminal residue" evidence="2">
    <location>
        <position position="244"/>
    </location>
</feature>
<accession>A0A382NKV2</accession>
<proteinExistence type="predicted"/>
<evidence type="ECO:0000256" key="1">
    <source>
        <dbReference type="SAM" id="MobiDB-lite"/>
    </source>
</evidence>
<feature type="region of interest" description="Disordered" evidence="1">
    <location>
        <begin position="223"/>
        <end position="244"/>
    </location>
</feature>
<evidence type="ECO:0000313" key="2">
    <source>
        <dbReference type="EMBL" id="SVC60221.1"/>
    </source>
</evidence>
<gene>
    <name evidence="2" type="ORF">METZ01_LOCUS313075</name>
</gene>